<evidence type="ECO:0000313" key="4">
    <source>
        <dbReference type="Proteomes" id="UP000255050"/>
    </source>
</evidence>
<dbReference type="Proteomes" id="UP000255050">
    <property type="component" value="Unassembled WGS sequence"/>
</dbReference>
<evidence type="ECO:0000313" key="3">
    <source>
        <dbReference type="Proteomes" id="UP000254863"/>
    </source>
</evidence>
<dbReference type="AlphaFoldDB" id="A0A7H4LZ90"/>
<accession>A0A7H4LZ90</accession>
<dbReference type="Proteomes" id="UP000254863">
    <property type="component" value="Unassembled WGS sequence"/>
</dbReference>
<protein>
    <submittedName>
        <fullName evidence="1">Uncharacterized protein</fullName>
    </submittedName>
</protein>
<dbReference type="EMBL" id="UGJR01000002">
    <property type="protein sequence ID" value="STR41466.1"/>
    <property type="molecule type" value="Genomic_DNA"/>
</dbReference>
<organism evidence="1 4">
    <name type="scientific">Klebsiella michiganensis</name>
    <dbReference type="NCBI Taxonomy" id="1134687"/>
    <lineage>
        <taxon>Bacteria</taxon>
        <taxon>Pseudomonadati</taxon>
        <taxon>Pseudomonadota</taxon>
        <taxon>Gammaproteobacteria</taxon>
        <taxon>Enterobacterales</taxon>
        <taxon>Enterobacteriaceae</taxon>
        <taxon>Klebsiella/Raoultella group</taxon>
        <taxon>Klebsiella</taxon>
    </lineage>
</organism>
<sequence length="52" mass="5928">MGKDLPHAKFKANSRTNLLSCCDMPKNFHAQNLSIIFPFASRKQLLTILGFY</sequence>
<comment type="caution">
    <text evidence="1">The sequence shown here is derived from an EMBL/GenBank/DDBJ whole genome shotgun (WGS) entry which is preliminary data.</text>
</comment>
<evidence type="ECO:0000313" key="2">
    <source>
        <dbReference type="EMBL" id="STV79524.1"/>
    </source>
</evidence>
<proteinExistence type="predicted"/>
<dbReference type="EMBL" id="UGMS01000001">
    <property type="protein sequence ID" value="STV79524.1"/>
    <property type="molecule type" value="Genomic_DNA"/>
</dbReference>
<gene>
    <name evidence="2" type="ORF">NCTC11685_02739</name>
    <name evidence="1" type="ORF">NCTC11694_02649</name>
</gene>
<reference evidence="3 4" key="1">
    <citation type="submission" date="2018-06" db="EMBL/GenBank/DDBJ databases">
        <authorList>
            <consortium name="Pathogen Informatics"/>
            <person name="Doyle S."/>
        </authorList>
    </citation>
    <scope>NUCLEOTIDE SEQUENCE [LARGE SCALE GENOMIC DNA]</scope>
    <source>
        <strain evidence="2 3">NCTC11685</strain>
        <strain evidence="1 4">NCTC11694</strain>
    </source>
</reference>
<name>A0A7H4LZ90_9ENTR</name>
<evidence type="ECO:0000313" key="1">
    <source>
        <dbReference type="EMBL" id="STR41466.1"/>
    </source>
</evidence>